<keyword evidence="4" id="KW-1185">Reference proteome</keyword>
<protein>
    <recommendedName>
        <fullName evidence="5">Caleosin-domain-containing protein</fullName>
    </recommendedName>
</protein>
<dbReference type="PANTHER" id="PTHR31495">
    <property type="entry name" value="PEROXYGENASE 3-RELATED"/>
    <property type="match status" value="1"/>
</dbReference>
<organism evidence="3 4">
    <name type="scientific">Sphaerobolus stellatus (strain SS14)</name>
    <dbReference type="NCBI Taxonomy" id="990650"/>
    <lineage>
        <taxon>Eukaryota</taxon>
        <taxon>Fungi</taxon>
        <taxon>Dikarya</taxon>
        <taxon>Basidiomycota</taxon>
        <taxon>Agaricomycotina</taxon>
        <taxon>Agaricomycetes</taxon>
        <taxon>Phallomycetidae</taxon>
        <taxon>Geastrales</taxon>
        <taxon>Sphaerobolaceae</taxon>
        <taxon>Sphaerobolus</taxon>
    </lineage>
</organism>
<sequence>MAPPPDSLKDAPPTEPLTALQTHLKFFDTDDDGIIFPIDTYLGMRSIGFGRIFSTLAMLFIHFGFSYPTIPGWLPDPFLRIHIIRGHRAVHGSDTRAFSHEGELDNERFEKIFNFGEKDSLTIGEVFALIHGDMNPFDLFGTVAGIFEWGTTYLLLWPEDGRLKKEDIRGIMDVRV</sequence>
<evidence type="ECO:0000313" key="3">
    <source>
        <dbReference type="EMBL" id="KIJ41094.1"/>
    </source>
</evidence>
<reference evidence="3 4" key="1">
    <citation type="submission" date="2014-06" db="EMBL/GenBank/DDBJ databases">
        <title>Evolutionary Origins and Diversification of the Mycorrhizal Mutualists.</title>
        <authorList>
            <consortium name="DOE Joint Genome Institute"/>
            <consortium name="Mycorrhizal Genomics Consortium"/>
            <person name="Kohler A."/>
            <person name="Kuo A."/>
            <person name="Nagy L.G."/>
            <person name="Floudas D."/>
            <person name="Copeland A."/>
            <person name="Barry K.W."/>
            <person name="Cichocki N."/>
            <person name="Veneault-Fourrey C."/>
            <person name="LaButti K."/>
            <person name="Lindquist E.A."/>
            <person name="Lipzen A."/>
            <person name="Lundell T."/>
            <person name="Morin E."/>
            <person name="Murat C."/>
            <person name="Riley R."/>
            <person name="Ohm R."/>
            <person name="Sun H."/>
            <person name="Tunlid A."/>
            <person name="Henrissat B."/>
            <person name="Grigoriev I.V."/>
            <person name="Hibbett D.S."/>
            <person name="Martin F."/>
        </authorList>
    </citation>
    <scope>NUCLEOTIDE SEQUENCE [LARGE SCALE GENOMIC DNA]</scope>
    <source>
        <strain evidence="3 4">SS14</strain>
    </source>
</reference>
<accession>A0A0C9V250</accession>
<dbReference type="GO" id="GO:0005509">
    <property type="term" value="F:calcium ion binding"/>
    <property type="evidence" value="ECO:0007669"/>
    <property type="project" value="TreeGrafter"/>
</dbReference>
<dbReference type="EMBL" id="KN837139">
    <property type="protein sequence ID" value="KIJ41094.1"/>
    <property type="molecule type" value="Genomic_DNA"/>
</dbReference>
<dbReference type="HOGENOM" id="CLU_062049_1_1_1"/>
<gene>
    <name evidence="3" type="ORF">M422DRAFT_172728</name>
</gene>
<evidence type="ECO:0000313" key="4">
    <source>
        <dbReference type="Proteomes" id="UP000054279"/>
    </source>
</evidence>
<evidence type="ECO:0000256" key="1">
    <source>
        <dbReference type="ARBA" id="ARBA00006765"/>
    </source>
</evidence>
<dbReference type="GO" id="GO:0004497">
    <property type="term" value="F:monooxygenase activity"/>
    <property type="evidence" value="ECO:0007669"/>
    <property type="project" value="TreeGrafter"/>
</dbReference>
<name>A0A0C9V250_SPHS4</name>
<keyword evidence="2" id="KW-0472">Membrane</keyword>
<evidence type="ECO:0008006" key="5">
    <source>
        <dbReference type="Google" id="ProtNLM"/>
    </source>
</evidence>
<dbReference type="AlphaFoldDB" id="A0A0C9V250"/>
<dbReference type="PANTHER" id="PTHR31495:SF0">
    <property type="entry name" value="BINDING PROTEIN CALEOSIN, PUTATIVE (AFU_ORTHOLOGUE AFUA_5G13750)-RELATED"/>
    <property type="match status" value="1"/>
</dbReference>
<dbReference type="Pfam" id="PF05042">
    <property type="entry name" value="Caleosin"/>
    <property type="match status" value="1"/>
</dbReference>
<dbReference type="OrthoDB" id="640742at2759"/>
<proteinExistence type="inferred from homology"/>
<feature type="transmembrane region" description="Helical" evidence="2">
    <location>
        <begin position="139"/>
        <end position="157"/>
    </location>
</feature>
<dbReference type="Proteomes" id="UP000054279">
    <property type="component" value="Unassembled WGS sequence"/>
</dbReference>
<comment type="similarity">
    <text evidence="1">Belongs to the caleosin family.</text>
</comment>
<keyword evidence="2" id="KW-1133">Transmembrane helix</keyword>
<dbReference type="InterPro" id="IPR007736">
    <property type="entry name" value="Caleosin-related"/>
</dbReference>
<feature type="transmembrane region" description="Helical" evidence="2">
    <location>
        <begin position="52"/>
        <end position="70"/>
    </location>
</feature>
<evidence type="ECO:0000256" key="2">
    <source>
        <dbReference type="SAM" id="Phobius"/>
    </source>
</evidence>
<keyword evidence="2" id="KW-0812">Transmembrane</keyword>